<dbReference type="SUPFAM" id="SSF53850">
    <property type="entry name" value="Periplasmic binding protein-like II"/>
    <property type="match status" value="1"/>
</dbReference>
<dbReference type="Proteomes" id="UP000613266">
    <property type="component" value="Unassembled WGS sequence"/>
</dbReference>
<keyword evidence="4" id="KW-1185">Reference proteome</keyword>
<dbReference type="Pfam" id="PF00497">
    <property type="entry name" value="SBP_bac_3"/>
    <property type="match status" value="1"/>
</dbReference>
<organism evidence="3 4">
    <name type="scientific">Inhella proteolytica</name>
    <dbReference type="NCBI Taxonomy" id="2795029"/>
    <lineage>
        <taxon>Bacteria</taxon>
        <taxon>Pseudomonadati</taxon>
        <taxon>Pseudomonadota</taxon>
        <taxon>Betaproteobacteria</taxon>
        <taxon>Burkholderiales</taxon>
        <taxon>Sphaerotilaceae</taxon>
        <taxon>Inhella</taxon>
    </lineage>
</organism>
<feature type="domain" description="Solute-binding protein family 3/N-terminal" evidence="2">
    <location>
        <begin position="25"/>
        <end position="234"/>
    </location>
</feature>
<dbReference type="InterPro" id="IPR001638">
    <property type="entry name" value="Solute-binding_3/MltF_N"/>
</dbReference>
<dbReference type="PANTHER" id="PTHR38834:SF3">
    <property type="entry name" value="SOLUTE-BINDING PROTEIN FAMILY 3_N-TERMINAL DOMAIN-CONTAINING PROTEIN"/>
    <property type="match status" value="1"/>
</dbReference>
<gene>
    <name evidence="3" type="ORF">I7X39_14545</name>
</gene>
<proteinExistence type="predicted"/>
<evidence type="ECO:0000313" key="4">
    <source>
        <dbReference type="Proteomes" id="UP000613266"/>
    </source>
</evidence>
<dbReference type="AlphaFoldDB" id="A0A931J3K1"/>
<dbReference type="Gene3D" id="3.40.190.10">
    <property type="entry name" value="Periplasmic binding protein-like II"/>
    <property type="match status" value="2"/>
</dbReference>
<feature type="signal peptide" evidence="1">
    <location>
        <begin position="1"/>
        <end position="18"/>
    </location>
</feature>
<dbReference type="PANTHER" id="PTHR38834">
    <property type="entry name" value="PERIPLASMIC SUBSTRATE BINDING PROTEIN FAMILY 3"/>
    <property type="match status" value="1"/>
</dbReference>
<evidence type="ECO:0000313" key="3">
    <source>
        <dbReference type="EMBL" id="MBH9578123.1"/>
    </source>
</evidence>
<reference evidence="3" key="1">
    <citation type="submission" date="2020-12" db="EMBL/GenBank/DDBJ databases">
        <title>The genome sequence of Inhella sp. 1Y17.</title>
        <authorList>
            <person name="Liu Y."/>
        </authorList>
    </citation>
    <scope>NUCLEOTIDE SEQUENCE</scope>
    <source>
        <strain evidence="3">1Y17</strain>
    </source>
</reference>
<comment type="caution">
    <text evidence="3">The sequence shown here is derived from an EMBL/GenBank/DDBJ whole genome shotgun (WGS) entry which is preliminary data.</text>
</comment>
<sequence length="239" mass="26902">MKLLRALLLASCLPLATAAPLVLNTEDAAPYNMLVNGQVVGVGADKVKLLMQHAKQSYKIELLPWRRAYEDALRNANTCVFSTTRTPEREQLFKWVGPIAFNEWLLFGRADVPIKLASLEDARPHLIGAYNGDVREQFLRARGFRVETVVADSLNPKKLMLGRIDLWVSGRYDGAVLIEQGGWAQQIVPVLNFHRSELYLACNLQVEDELVDRLNVMLSVINRDGSAAKIDERYASWPK</sequence>
<accession>A0A931J3K1</accession>
<keyword evidence="1" id="KW-0732">Signal</keyword>
<feature type="chain" id="PRO_5037672026" evidence="1">
    <location>
        <begin position="19"/>
        <end position="239"/>
    </location>
</feature>
<protein>
    <submittedName>
        <fullName evidence="3">ABC transporter substrate-binding protein</fullName>
    </submittedName>
</protein>
<evidence type="ECO:0000256" key="1">
    <source>
        <dbReference type="SAM" id="SignalP"/>
    </source>
</evidence>
<dbReference type="RefSeq" id="WP_198111897.1">
    <property type="nucleotide sequence ID" value="NZ_JAEDAK010000010.1"/>
</dbReference>
<dbReference type="EMBL" id="JAEDAK010000010">
    <property type="protein sequence ID" value="MBH9578123.1"/>
    <property type="molecule type" value="Genomic_DNA"/>
</dbReference>
<evidence type="ECO:0000259" key="2">
    <source>
        <dbReference type="Pfam" id="PF00497"/>
    </source>
</evidence>
<name>A0A931J3K1_9BURK</name>